<dbReference type="Proteomes" id="UP000199663">
    <property type="component" value="Unassembled WGS sequence"/>
</dbReference>
<evidence type="ECO:0000313" key="4">
    <source>
        <dbReference type="EMBL" id="SDZ54623.1"/>
    </source>
</evidence>
<comment type="caution">
    <text evidence="4">The sequence shown here is derived from an EMBL/GenBank/DDBJ whole genome shotgun (WGS) entry which is preliminary data.</text>
</comment>
<dbReference type="PANTHER" id="PTHR30329">
    <property type="entry name" value="STATOR ELEMENT OF FLAGELLAR MOTOR COMPLEX"/>
    <property type="match status" value="1"/>
</dbReference>
<dbReference type="InterPro" id="IPR006665">
    <property type="entry name" value="OmpA-like"/>
</dbReference>
<dbReference type="SUPFAM" id="SSF103088">
    <property type="entry name" value="OmpA-like"/>
    <property type="match status" value="1"/>
</dbReference>
<evidence type="ECO:0000259" key="3">
    <source>
        <dbReference type="PROSITE" id="PS51123"/>
    </source>
</evidence>
<dbReference type="InterPro" id="IPR011659">
    <property type="entry name" value="WD40"/>
</dbReference>
<protein>
    <submittedName>
        <fullName evidence="4">Outer membrane protein OmpA</fullName>
    </submittedName>
</protein>
<keyword evidence="1" id="KW-0472">Membrane</keyword>
<reference evidence="4 5" key="1">
    <citation type="submission" date="2016-10" db="EMBL/GenBank/DDBJ databases">
        <authorList>
            <person name="Varghese N."/>
            <person name="Submissions S."/>
        </authorList>
    </citation>
    <scope>NUCLEOTIDE SEQUENCE [LARGE SCALE GENOMIC DNA]</scope>
    <source>
        <strain evidence="4 5">DSM 17997</strain>
    </source>
</reference>
<dbReference type="EMBL" id="FNQC01000022">
    <property type="protein sequence ID" value="SDZ54623.1"/>
    <property type="molecule type" value="Genomic_DNA"/>
</dbReference>
<feature type="chain" id="PRO_5046769958" evidence="2">
    <location>
        <begin position="29"/>
        <end position="566"/>
    </location>
</feature>
<keyword evidence="5" id="KW-1185">Reference proteome</keyword>
<proteinExistence type="predicted"/>
<dbReference type="InterPro" id="IPR050330">
    <property type="entry name" value="Bact_OuterMem_StrucFunc"/>
</dbReference>
<accession>A0A1H3TWJ9</accession>
<dbReference type="RefSeq" id="WP_019600357.1">
    <property type="nucleotide sequence ID" value="NZ_FNQC01000022.1"/>
</dbReference>
<evidence type="ECO:0000256" key="1">
    <source>
        <dbReference type="PROSITE-ProRule" id="PRU00473"/>
    </source>
</evidence>
<dbReference type="Pfam" id="PF00691">
    <property type="entry name" value="OmpA"/>
    <property type="match status" value="1"/>
</dbReference>
<gene>
    <name evidence="4" type="ORF">SAMN05444412_12250</name>
</gene>
<dbReference type="Gene3D" id="3.30.1330.60">
    <property type="entry name" value="OmpA-like domain"/>
    <property type="match status" value="1"/>
</dbReference>
<name>A0A1H3TWJ9_9BACT</name>
<sequence>MKLKNKFISFKASGFFLLAFSLFSNGHAQQIEPLKVLNSPYDEQHPVFSLQDELFFSVGFHPQNIGGPTDSGDIWMGKKNESGQWEKPIRINGLSTGGNDVVVGFTDALSILVYHHGNGKKQGIHQYSRFGSSWNYVRQLDMGNFKNSGSHFSGRLSKSGEVMVMSMASFGSYGNEDIYVSIKLSDNKWSSPVNLGPKINTQNQEMTPYLSEDGQTLYFSSNSSEKNRGRDIYYSHRIGEGWDNWAAPKPLVLANSKGSEMGYTKMASDDKMAVFTSTQNSAGFGDLMVINFEEFEKPAALAEIFPEVKTVVTQEEIVEEKIIEKIVEAEPDSVLNNVTLGKVVETKALVIEKNPSTKLDSISIPEKPITKMGIIKILDINTLEQIDYSITLINVRGLKKVLMKQDEIREWMEDASWNNVLVTSKGYLPQEFEMAEWKMLSDEPVLMRPAKPGVNIVLDNIQFNRGTSEFADAKSIQILDNLVEFLVENPEIKIRLEGHTDSAGDPMLNKELSLSRASKIRGYFTLHGVNFERVRVSGWGGTRPVASNETEEGRMRNRRVEMLIEK</sequence>
<dbReference type="InterPro" id="IPR036737">
    <property type="entry name" value="OmpA-like_sf"/>
</dbReference>
<dbReference type="PROSITE" id="PS51123">
    <property type="entry name" value="OMPA_2"/>
    <property type="match status" value="1"/>
</dbReference>
<evidence type="ECO:0000256" key="2">
    <source>
        <dbReference type="SAM" id="SignalP"/>
    </source>
</evidence>
<evidence type="ECO:0000313" key="5">
    <source>
        <dbReference type="Proteomes" id="UP000199663"/>
    </source>
</evidence>
<dbReference type="Pfam" id="PF07676">
    <property type="entry name" value="PD40"/>
    <property type="match status" value="1"/>
</dbReference>
<keyword evidence="2" id="KW-0732">Signal</keyword>
<organism evidence="4 5">
    <name type="scientific">Rhodonellum ikkaensis</name>
    <dbReference type="NCBI Taxonomy" id="336829"/>
    <lineage>
        <taxon>Bacteria</taxon>
        <taxon>Pseudomonadati</taxon>
        <taxon>Bacteroidota</taxon>
        <taxon>Cytophagia</taxon>
        <taxon>Cytophagales</taxon>
        <taxon>Cytophagaceae</taxon>
        <taxon>Rhodonellum</taxon>
    </lineage>
</organism>
<feature type="domain" description="OmpA-like" evidence="3">
    <location>
        <begin position="450"/>
        <end position="566"/>
    </location>
</feature>
<dbReference type="PANTHER" id="PTHR30329:SF21">
    <property type="entry name" value="LIPOPROTEIN YIAD-RELATED"/>
    <property type="match status" value="1"/>
</dbReference>
<dbReference type="CDD" id="cd07185">
    <property type="entry name" value="OmpA_C-like"/>
    <property type="match status" value="1"/>
</dbReference>
<feature type="signal peptide" evidence="2">
    <location>
        <begin position="1"/>
        <end position="28"/>
    </location>
</feature>